<dbReference type="PROSITE" id="PS00557">
    <property type="entry name" value="FMN_HYDROXY_ACID_DH_1"/>
    <property type="match status" value="1"/>
</dbReference>
<feature type="domain" description="FMN hydroxy acid dehydrogenase" evidence="8">
    <location>
        <begin position="1"/>
        <end position="383"/>
    </location>
</feature>
<gene>
    <name evidence="9" type="ORF">GT347_26555</name>
</gene>
<feature type="binding site" evidence="7">
    <location>
        <position position="281"/>
    </location>
    <ligand>
        <name>glyoxylate</name>
        <dbReference type="ChEBI" id="CHEBI:36655"/>
    </ligand>
</feature>
<reference evidence="9 10" key="1">
    <citation type="submission" date="2020-01" db="EMBL/GenBank/DDBJ databases">
        <title>Genome sequencing of strain KACC 21265.</title>
        <authorList>
            <person name="Heo J."/>
            <person name="Kim S.-J."/>
            <person name="Kim J.-S."/>
            <person name="Hong S.-B."/>
            <person name="Kwon S.-W."/>
        </authorList>
    </citation>
    <scope>NUCLEOTIDE SEQUENCE [LARGE SCALE GENOMIC DNA]</scope>
    <source>
        <strain evidence="9 10">KACC 21265</strain>
    </source>
</reference>
<evidence type="ECO:0000256" key="5">
    <source>
        <dbReference type="ARBA" id="ARBA00024042"/>
    </source>
</evidence>
<dbReference type="GO" id="GO:0009060">
    <property type="term" value="P:aerobic respiration"/>
    <property type="evidence" value="ECO:0007669"/>
    <property type="project" value="TreeGrafter"/>
</dbReference>
<evidence type="ECO:0000256" key="2">
    <source>
        <dbReference type="ARBA" id="ARBA00022630"/>
    </source>
</evidence>
<keyword evidence="2 7" id="KW-0285">Flavoprotein</keyword>
<dbReference type="Pfam" id="PF01070">
    <property type="entry name" value="FMN_dh"/>
    <property type="match status" value="1"/>
</dbReference>
<dbReference type="Proteomes" id="UP000464787">
    <property type="component" value="Chromosome"/>
</dbReference>
<dbReference type="GO" id="GO:0010181">
    <property type="term" value="F:FMN binding"/>
    <property type="evidence" value="ECO:0007669"/>
    <property type="project" value="InterPro"/>
</dbReference>
<feature type="active site" description="Proton acceptor" evidence="6">
    <location>
        <position position="278"/>
    </location>
</feature>
<feature type="binding site" evidence="7">
    <location>
        <position position="107"/>
    </location>
    <ligand>
        <name>FMN</name>
        <dbReference type="ChEBI" id="CHEBI:58210"/>
    </ligand>
</feature>
<dbReference type="PANTHER" id="PTHR10578">
    <property type="entry name" value="S -2-HYDROXY-ACID OXIDASE-RELATED"/>
    <property type="match status" value="1"/>
</dbReference>
<evidence type="ECO:0000256" key="7">
    <source>
        <dbReference type="PIRSR" id="PIRSR000138-2"/>
    </source>
</evidence>
<dbReference type="PANTHER" id="PTHR10578:SF107">
    <property type="entry name" value="2-HYDROXYACID OXIDASE 1"/>
    <property type="match status" value="1"/>
</dbReference>
<evidence type="ECO:0000256" key="1">
    <source>
        <dbReference type="ARBA" id="ARBA00001917"/>
    </source>
</evidence>
<keyword evidence="3 7" id="KW-0288">FMN</keyword>
<feature type="binding site" evidence="7">
    <location>
        <begin position="309"/>
        <end position="313"/>
    </location>
    <ligand>
        <name>FMN</name>
        <dbReference type="ChEBI" id="CHEBI:58210"/>
    </ligand>
</feature>
<dbReference type="CDD" id="cd02809">
    <property type="entry name" value="alpha_hydroxyacid_oxid_FMN"/>
    <property type="match status" value="1"/>
</dbReference>
<evidence type="ECO:0000259" key="8">
    <source>
        <dbReference type="PROSITE" id="PS51349"/>
    </source>
</evidence>
<evidence type="ECO:0000313" key="10">
    <source>
        <dbReference type="Proteomes" id="UP000464787"/>
    </source>
</evidence>
<keyword evidence="10" id="KW-1185">Reference proteome</keyword>
<keyword evidence="4" id="KW-0560">Oxidoreductase</keyword>
<feature type="binding site" evidence="7">
    <location>
        <position position="129"/>
    </location>
    <ligand>
        <name>glyoxylate</name>
        <dbReference type="ChEBI" id="CHEBI:36655"/>
    </ligand>
</feature>
<dbReference type="InterPro" id="IPR037396">
    <property type="entry name" value="FMN_HAD"/>
</dbReference>
<evidence type="ECO:0000256" key="6">
    <source>
        <dbReference type="PIRSR" id="PIRSR000138-1"/>
    </source>
</evidence>
<dbReference type="PROSITE" id="PS51349">
    <property type="entry name" value="FMN_HYDROXY_ACID_DH_2"/>
    <property type="match status" value="1"/>
</dbReference>
<dbReference type="EMBL" id="CP047650">
    <property type="protein sequence ID" value="QHJ01722.1"/>
    <property type="molecule type" value="Genomic_DNA"/>
</dbReference>
<dbReference type="PIRSF" id="PIRSF000138">
    <property type="entry name" value="Al-hdrx_acd_dh"/>
    <property type="match status" value="1"/>
</dbReference>
<dbReference type="AlphaFoldDB" id="A0A857JEV0"/>
<feature type="binding site" evidence="7">
    <location>
        <begin position="332"/>
        <end position="333"/>
    </location>
    <ligand>
        <name>FMN</name>
        <dbReference type="ChEBI" id="CHEBI:58210"/>
    </ligand>
</feature>
<feature type="binding site" evidence="7">
    <location>
        <position position="25"/>
    </location>
    <ligand>
        <name>glyoxylate</name>
        <dbReference type="ChEBI" id="CHEBI:36655"/>
    </ligand>
</feature>
<protein>
    <submittedName>
        <fullName evidence="9">Alpha-hydroxy-acid oxidizing protein</fullName>
    </submittedName>
</protein>
<dbReference type="GO" id="GO:0004459">
    <property type="term" value="F:L-lactate dehydrogenase (NAD+) activity"/>
    <property type="evidence" value="ECO:0007669"/>
    <property type="project" value="TreeGrafter"/>
</dbReference>
<dbReference type="Gene3D" id="3.20.20.70">
    <property type="entry name" value="Aldolase class I"/>
    <property type="match status" value="1"/>
</dbReference>
<feature type="binding site" evidence="7">
    <location>
        <position position="127"/>
    </location>
    <ligand>
        <name>FMN</name>
        <dbReference type="ChEBI" id="CHEBI:58210"/>
    </ligand>
</feature>
<evidence type="ECO:0000256" key="3">
    <source>
        <dbReference type="ARBA" id="ARBA00022643"/>
    </source>
</evidence>
<organism evidence="9 10">
    <name type="scientific">Xylophilus rhododendri</name>
    <dbReference type="NCBI Taxonomy" id="2697032"/>
    <lineage>
        <taxon>Bacteria</taxon>
        <taxon>Pseudomonadati</taxon>
        <taxon>Pseudomonadota</taxon>
        <taxon>Betaproteobacteria</taxon>
        <taxon>Burkholderiales</taxon>
        <taxon>Xylophilus</taxon>
    </lineage>
</organism>
<feature type="binding site" evidence="7">
    <location>
        <position position="278"/>
    </location>
    <ligand>
        <name>glyoxylate</name>
        <dbReference type="ChEBI" id="CHEBI:36655"/>
    </ligand>
</feature>
<dbReference type="RefSeq" id="WP_160555530.1">
    <property type="nucleotide sequence ID" value="NZ_CP047650.1"/>
</dbReference>
<feature type="binding site" evidence="7">
    <location>
        <begin position="78"/>
        <end position="80"/>
    </location>
    <ligand>
        <name>FMN</name>
        <dbReference type="ChEBI" id="CHEBI:58210"/>
    </ligand>
</feature>
<dbReference type="InterPro" id="IPR013785">
    <property type="entry name" value="Aldolase_TIM"/>
</dbReference>
<feature type="binding site" evidence="7">
    <location>
        <position position="254"/>
    </location>
    <ligand>
        <name>FMN</name>
        <dbReference type="ChEBI" id="CHEBI:58210"/>
    </ligand>
</feature>
<dbReference type="InterPro" id="IPR008259">
    <property type="entry name" value="FMN_hydac_DH_AS"/>
</dbReference>
<sequence>MRRVFCLEDLEEAARRFLPPAIFSYVVSPAETGATLHDNRRVFDEIRFIPRVLRNVAARSIGTTLLGREYAAPFGIAPMGVSALTAYRGDRVLAEAAARANIPMVMSGSSLTRMEEVAEAAPHSWFQAYLPPTPERIAALVDRAARAGFGTLVVTVDVAVRGSTEHYERAGFSSPLKPDWRLLWGGVTHPRWALGTFARTLLTGGLPHFENSDNDKRIAIVARNVVREFSGRAHLDWSAMRRIREQWKGKLVLKGVLHPQDAVTARDEGMDAIVLSNHGGRQLDGAVSPMRVLPAVRAAVGDAMPILIDSGFRRGTDVLKALALGADFVLVGRPFNYAATVGGAAGVAHAAGLLARETEMALGMLGVHRIADLSPELLMLRPESFLS</sequence>
<comment type="similarity">
    <text evidence="5">Belongs to the FMN-dependent alpha-hydroxy acid dehydrogenase family.</text>
</comment>
<accession>A0A857JEV0</accession>
<dbReference type="KEGG" id="xyk:GT347_26555"/>
<dbReference type="InterPro" id="IPR000262">
    <property type="entry name" value="FMN-dep_DH"/>
</dbReference>
<dbReference type="SUPFAM" id="SSF51395">
    <property type="entry name" value="FMN-linked oxidoreductases"/>
    <property type="match status" value="1"/>
</dbReference>
<comment type="cofactor">
    <cofactor evidence="1">
        <name>FMN</name>
        <dbReference type="ChEBI" id="CHEBI:58210"/>
    </cofactor>
</comment>
<evidence type="ECO:0000256" key="4">
    <source>
        <dbReference type="ARBA" id="ARBA00023002"/>
    </source>
</evidence>
<feature type="binding site" evidence="7">
    <location>
        <position position="276"/>
    </location>
    <ligand>
        <name>FMN</name>
        <dbReference type="ChEBI" id="CHEBI:58210"/>
    </ligand>
</feature>
<name>A0A857JEV0_9BURK</name>
<dbReference type="GO" id="GO:0005886">
    <property type="term" value="C:plasma membrane"/>
    <property type="evidence" value="ECO:0007669"/>
    <property type="project" value="TreeGrafter"/>
</dbReference>
<evidence type="ECO:0000313" key="9">
    <source>
        <dbReference type="EMBL" id="QHJ01722.1"/>
    </source>
</evidence>
<dbReference type="InterPro" id="IPR012133">
    <property type="entry name" value="Alpha-hydoxy_acid_DH_FMN"/>
</dbReference>
<feature type="binding site" evidence="7">
    <location>
        <position position="155"/>
    </location>
    <ligand>
        <name>FMN</name>
        <dbReference type="ChEBI" id="CHEBI:58210"/>
    </ligand>
</feature>
<proteinExistence type="inferred from homology"/>